<comment type="caution">
    <text evidence="2">The sequence shown here is derived from an EMBL/GenBank/DDBJ whole genome shotgun (WGS) entry which is preliminary data.</text>
</comment>
<accession>A0A6L5GRG0</accession>
<gene>
    <name evidence="2" type="ORF">FRC53_03170</name>
</gene>
<feature type="domain" description="CpXC" evidence="1">
    <location>
        <begin position="9"/>
        <end position="130"/>
    </location>
</feature>
<sequence>MSIQQQANVTCPVCRCASPFTIWQSVNTTENPEMKEAFMSGAAFRFRCPKCGTETPVFYPCLYHQMEDQIMIYLVPEERVTQTAEIFDKGKTDPKNHHYIYRIVTTTNDLIEKIRIFDAGRDDRTVEVYKHLLTHTVAETYPDLDYDEIRYDGYSDDGKEYLDVLKGGEVLTSANIDDELYHRLDEAVNVQHGAIRHGEDWVIDSHWAAGVIG</sequence>
<dbReference type="AlphaFoldDB" id="A0A6L5GRG0"/>
<reference evidence="2" key="1">
    <citation type="journal article" date="2020" name="Appl. Environ. Microbiol.">
        <title>Medium-Chain Fatty Acid Synthesis by 'Candidatus Weimeria bifida' gen. nov., sp. nov., and 'Candidatus Pseudoramibacter fermentans' sp. nov.</title>
        <authorList>
            <person name="Scarborough M.J."/>
            <person name="Myers K.S."/>
            <person name="Donohue T.J."/>
            <person name="Noguera D.R."/>
        </authorList>
    </citation>
    <scope>NUCLEOTIDE SEQUENCE</scope>
    <source>
        <strain evidence="2">EUB1.1</strain>
    </source>
</reference>
<name>A0A6L5GRG0_9FIRM</name>
<evidence type="ECO:0000259" key="1">
    <source>
        <dbReference type="Pfam" id="PF14353"/>
    </source>
</evidence>
<proteinExistence type="predicted"/>
<organism evidence="2 3">
    <name type="scientific">Candidatus Pseudoramibacter fermentans</name>
    <dbReference type="NCBI Taxonomy" id="2594427"/>
    <lineage>
        <taxon>Bacteria</taxon>
        <taxon>Bacillati</taxon>
        <taxon>Bacillota</taxon>
        <taxon>Clostridia</taxon>
        <taxon>Eubacteriales</taxon>
        <taxon>Eubacteriaceae</taxon>
        <taxon>Pseudoramibacter</taxon>
    </lineage>
</organism>
<evidence type="ECO:0000313" key="2">
    <source>
        <dbReference type="EMBL" id="MQM72430.1"/>
    </source>
</evidence>
<evidence type="ECO:0000313" key="3">
    <source>
        <dbReference type="Proteomes" id="UP000473648"/>
    </source>
</evidence>
<dbReference type="EMBL" id="VOGB01000004">
    <property type="protein sequence ID" value="MQM72430.1"/>
    <property type="molecule type" value="Genomic_DNA"/>
</dbReference>
<protein>
    <recommendedName>
        <fullName evidence="1">CpXC domain-containing protein</fullName>
    </recommendedName>
</protein>
<dbReference type="InterPro" id="IPR025682">
    <property type="entry name" value="CpXC_dom"/>
</dbReference>
<dbReference type="Proteomes" id="UP000473648">
    <property type="component" value="Unassembled WGS sequence"/>
</dbReference>
<keyword evidence="3" id="KW-1185">Reference proteome</keyword>
<dbReference type="Pfam" id="PF14353">
    <property type="entry name" value="CpXC"/>
    <property type="match status" value="1"/>
</dbReference>